<keyword evidence="4" id="KW-1185">Reference proteome</keyword>
<protein>
    <submittedName>
        <fullName evidence="3">11718_t:CDS:1</fullName>
    </submittedName>
</protein>
<dbReference type="OrthoDB" id="2117718at2759"/>
<reference evidence="3" key="1">
    <citation type="submission" date="2021-06" db="EMBL/GenBank/DDBJ databases">
        <authorList>
            <person name="Kallberg Y."/>
            <person name="Tangrot J."/>
            <person name="Rosling A."/>
        </authorList>
    </citation>
    <scope>NUCLEOTIDE SEQUENCE</scope>
    <source>
        <strain evidence="3">AZ414A</strain>
    </source>
</reference>
<gene>
    <name evidence="3" type="ORF">DEBURN_LOCUS1084</name>
</gene>
<dbReference type="Gene3D" id="1.10.510.40">
    <property type="match status" value="1"/>
</dbReference>
<name>A0A9N8UYW1_9GLOM</name>
<dbReference type="EMBL" id="CAJVPK010000042">
    <property type="protein sequence ID" value="CAG8436926.1"/>
    <property type="molecule type" value="Genomic_DNA"/>
</dbReference>
<accession>A0A9N8UYW1</accession>
<proteinExistence type="predicted"/>
<dbReference type="PANTHER" id="PTHR34384">
    <property type="entry name" value="L-2,3-DIAMINOPROPANOATE--CITRATE LIGASE"/>
    <property type="match status" value="1"/>
</dbReference>
<dbReference type="InterPro" id="IPR022770">
    <property type="entry name" value="IucA/IucC-like_C"/>
</dbReference>
<comment type="caution">
    <text evidence="3">The sequence shown here is derived from an EMBL/GenBank/DDBJ whole genome shotgun (WGS) entry which is preliminary data.</text>
</comment>
<dbReference type="GO" id="GO:0019290">
    <property type="term" value="P:siderophore biosynthetic process"/>
    <property type="evidence" value="ECO:0007669"/>
    <property type="project" value="InterPro"/>
</dbReference>
<sequence>MIHENNENKKEMMRINHINPWDILPSIFQIQIPLNHAFLYESNNISNVLNSHYYSFLNDLMESLEKKVEKKIVVGPLEIWNILAKWLNLPKDLVEFFDSELESSVKYQEYSYKNPKPIPSFISTSVEWEQSLIESHPFHPLHKSRKAVPPLPDIEPGTYDFENPLIRFVSVTRDKVNIRGSFEKNILDIINIMSLKPNIFTDDNRILIPIHELQLPMIKEKFSYVEILPEKYSIKAKSYANLRTIIFPNLPDRSFKLPLAMRLTSAIRTISPWSAYIGTELLPIFERLVVNRNILRITYEKSFVISAEQDFDVAKHLACIIREDGVDDRDESEKVILSAGLVERDENGSTFLPPVIYNGFTFEPHLQNTRVRFNSKDRLPIGFIIRDNGGIRFHQETLFDTIGMRVETIPGNSYESKDLYDVYDKLYHSLIYNHVRLIVCSIHLHHSGIGWEIVRKHLSNIIPADHLLRKLWLEKETSEGKCFLRMKFEGKFRDSEEEGITMECSPKIN</sequence>
<dbReference type="AlphaFoldDB" id="A0A9N8UYW1"/>
<evidence type="ECO:0000259" key="2">
    <source>
        <dbReference type="Pfam" id="PF06276"/>
    </source>
</evidence>
<dbReference type="Pfam" id="PF06276">
    <property type="entry name" value="FhuF"/>
    <property type="match status" value="1"/>
</dbReference>
<dbReference type="Pfam" id="PF04183">
    <property type="entry name" value="IucA_IucC"/>
    <property type="match status" value="1"/>
</dbReference>
<feature type="domain" description="Aerobactin siderophore biosynthesis IucA/IucC N-terminal" evidence="1">
    <location>
        <begin position="126"/>
        <end position="342"/>
    </location>
</feature>
<evidence type="ECO:0000313" key="4">
    <source>
        <dbReference type="Proteomes" id="UP000789706"/>
    </source>
</evidence>
<dbReference type="PANTHER" id="PTHR34384:SF5">
    <property type="entry name" value="L-2,3-DIAMINOPROPANOATE--CITRATE LIGASE"/>
    <property type="match status" value="1"/>
</dbReference>
<feature type="domain" description="Aerobactin siderophore biosynthesis IucA/IucC-like C-terminal" evidence="2">
    <location>
        <begin position="359"/>
        <end position="489"/>
    </location>
</feature>
<evidence type="ECO:0000313" key="3">
    <source>
        <dbReference type="EMBL" id="CAG8436926.1"/>
    </source>
</evidence>
<dbReference type="GO" id="GO:0016881">
    <property type="term" value="F:acid-amino acid ligase activity"/>
    <property type="evidence" value="ECO:0007669"/>
    <property type="project" value="UniProtKB-ARBA"/>
</dbReference>
<dbReference type="InterPro" id="IPR037455">
    <property type="entry name" value="LucA/IucC-like"/>
</dbReference>
<organism evidence="3 4">
    <name type="scientific">Diversispora eburnea</name>
    <dbReference type="NCBI Taxonomy" id="1213867"/>
    <lineage>
        <taxon>Eukaryota</taxon>
        <taxon>Fungi</taxon>
        <taxon>Fungi incertae sedis</taxon>
        <taxon>Mucoromycota</taxon>
        <taxon>Glomeromycotina</taxon>
        <taxon>Glomeromycetes</taxon>
        <taxon>Diversisporales</taxon>
        <taxon>Diversisporaceae</taxon>
        <taxon>Diversispora</taxon>
    </lineage>
</organism>
<evidence type="ECO:0000259" key="1">
    <source>
        <dbReference type="Pfam" id="PF04183"/>
    </source>
</evidence>
<dbReference type="InterPro" id="IPR007310">
    <property type="entry name" value="Aerobactin_biosyn_IucA/IucC_N"/>
</dbReference>
<dbReference type="Proteomes" id="UP000789706">
    <property type="component" value="Unassembled WGS sequence"/>
</dbReference>